<evidence type="ECO:0000313" key="17">
    <source>
        <dbReference type="Proteomes" id="UP000002320"/>
    </source>
</evidence>
<keyword evidence="9" id="KW-0597">Phosphoprotein</keyword>
<evidence type="ECO:0000256" key="9">
    <source>
        <dbReference type="ARBA" id="ARBA00022553"/>
    </source>
</evidence>
<keyword evidence="6" id="KW-0158">Chromosome</keyword>
<name>B0W0R7_CULQU</name>
<evidence type="ECO:0000256" key="6">
    <source>
        <dbReference type="ARBA" id="ARBA00022454"/>
    </source>
</evidence>
<keyword evidence="8" id="KW-0698">rRNA processing</keyword>
<protein>
    <recommendedName>
        <fullName evidence="5">Coiled-coil domain-containing protein 86</fullName>
    </recommendedName>
</protein>
<evidence type="ECO:0000256" key="12">
    <source>
        <dbReference type="ARBA" id="ARBA00023242"/>
    </source>
</evidence>
<evidence type="ECO:0000256" key="5">
    <source>
        <dbReference type="ARBA" id="ARBA00016738"/>
    </source>
</evidence>
<dbReference type="EMBL" id="DS231818">
    <property type="protein sequence ID" value="EDS41369.1"/>
    <property type="molecule type" value="Genomic_DNA"/>
</dbReference>
<dbReference type="Proteomes" id="UP000002320">
    <property type="component" value="Unassembled WGS sequence"/>
</dbReference>
<dbReference type="STRING" id="7176.B0W0R7"/>
<keyword evidence="11" id="KW-0175">Coiled coil</keyword>
<keyword evidence="12" id="KW-0539">Nucleus</keyword>
<comment type="subcellular location">
    <subcellularLocation>
        <location evidence="2">Chromosome</location>
    </subcellularLocation>
    <subcellularLocation>
        <location evidence="3">Nucleus</location>
        <location evidence="3">Nucleolus</location>
    </subcellularLocation>
</comment>
<evidence type="ECO:0000313" key="15">
    <source>
        <dbReference type="EMBL" id="EDS41369.1"/>
    </source>
</evidence>
<evidence type="ECO:0000256" key="14">
    <source>
        <dbReference type="SAM" id="MobiDB-lite"/>
    </source>
</evidence>
<evidence type="ECO:0000256" key="10">
    <source>
        <dbReference type="ARBA" id="ARBA00022934"/>
    </source>
</evidence>
<dbReference type="InterPro" id="IPR026570">
    <property type="entry name" value="CCDC86"/>
</dbReference>
<evidence type="ECO:0000256" key="11">
    <source>
        <dbReference type="ARBA" id="ARBA00023054"/>
    </source>
</evidence>
<feature type="compositionally biased region" description="Basic and acidic residues" evidence="14">
    <location>
        <begin position="31"/>
        <end position="40"/>
    </location>
</feature>
<dbReference type="GO" id="GO:0006364">
    <property type="term" value="P:rRNA processing"/>
    <property type="evidence" value="ECO:0007669"/>
    <property type="project" value="UniProtKB-KW"/>
</dbReference>
<feature type="compositionally biased region" description="Basic and acidic residues" evidence="14">
    <location>
        <begin position="142"/>
        <end position="157"/>
    </location>
</feature>
<evidence type="ECO:0000256" key="13">
    <source>
        <dbReference type="ARBA" id="ARBA00093307"/>
    </source>
</evidence>
<keyword evidence="10" id="KW-0164">Citrullination</keyword>
<dbReference type="Pfam" id="PF03879">
    <property type="entry name" value="Cgr1"/>
    <property type="match status" value="1"/>
</dbReference>
<comment type="similarity">
    <text evidence="4">Belongs to the CGR1 family.</text>
</comment>
<dbReference type="VEuPathDB" id="VectorBase:CQUJHB013460"/>
<feature type="region of interest" description="Disordered" evidence="14">
    <location>
        <begin position="127"/>
        <end position="165"/>
    </location>
</feature>
<keyword evidence="17" id="KW-1185">Reference proteome</keyword>
<keyword evidence="7" id="KW-0690">Ribosome biogenesis</keyword>
<dbReference type="eggNOG" id="KOG4538">
    <property type="taxonomic scope" value="Eukaryota"/>
</dbReference>
<evidence type="ECO:0000256" key="2">
    <source>
        <dbReference type="ARBA" id="ARBA00004286"/>
    </source>
</evidence>
<feature type="region of interest" description="Disordered" evidence="14">
    <location>
        <begin position="206"/>
        <end position="235"/>
    </location>
</feature>
<proteinExistence type="inferred from homology"/>
<dbReference type="AlphaFoldDB" id="B0W0R7"/>
<dbReference type="FunCoup" id="B0W0R7">
    <property type="interactions" value="341"/>
</dbReference>
<organism>
    <name type="scientific">Culex quinquefasciatus</name>
    <name type="common">Southern house mosquito</name>
    <name type="synonym">Culex pungens</name>
    <dbReference type="NCBI Taxonomy" id="7176"/>
    <lineage>
        <taxon>Eukaryota</taxon>
        <taxon>Metazoa</taxon>
        <taxon>Ecdysozoa</taxon>
        <taxon>Arthropoda</taxon>
        <taxon>Hexapoda</taxon>
        <taxon>Insecta</taxon>
        <taxon>Pterygota</taxon>
        <taxon>Neoptera</taxon>
        <taxon>Endopterygota</taxon>
        <taxon>Diptera</taxon>
        <taxon>Nematocera</taxon>
        <taxon>Culicoidea</taxon>
        <taxon>Culicidae</taxon>
        <taxon>Culicinae</taxon>
        <taxon>Culicini</taxon>
        <taxon>Culex</taxon>
        <taxon>Culex</taxon>
    </lineage>
</organism>
<dbReference type="OrthoDB" id="277961at2759"/>
<sequence>MRPRVVPRGFRRTQGSSLSFKIVAKVSHPGFDQRVEEQKSKTAKMLPRPPPTSKPEAAVKANPEGSQVGEESAIRKTVKLNRTCTLLFSFYFVRFFLCRLDQDCSSTGMATATIPDISAVLSKIKGPTGEESATKTEATVVPKEKAVKKEEKPEHSIPKGKPKSGRIWKTQKERFATVKKSVRGKVKTKHLAYREEIKQIKELSRSIKEERKQQNEEKKQRREENKLRRLENERKSEIVQIIKNPAKLKRMRKKQLRQIEKRDLDKIKVV</sequence>
<evidence type="ECO:0000256" key="8">
    <source>
        <dbReference type="ARBA" id="ARBA00022552"/>
    </source>
</evidence>
<dbReference type="PANTHER" id="PTHR13557">
    <property type="entry name" value="COILED-COIL DOMAIN-CONTAINING PROTEIN 86"/>
    <property type="match status" value="1"/>
</dbReference>
<dbReference type="InterPro" id="IPR005579">
    <property type="entry name" value="Cgr1-like"/>
</dbReference>
<dbReference type="InParanoid" id="B0W0R7"/>
<evidence type="ECO:0000256" key="3">
    <source>
        <dbReference type="ARBA" id="ARBA00004604"/>
    </source>
</evidence>
<evidence type="ECO:0000256" key="7">
    <source>
        <dbReference type="ARBA" id="ARBA00022517"/>
    </source>
</evidence>
<gene>
    <name evidence="16" type="primary">6031511</name>
    <name evidence="15" type="ORF">CpipJ_CPIJ000736</name>
</gene>
<comment type="function">
    <text evidence="1">Involved in nucleolar integrity and required for processing of the pre-rRNA for the 60S ribosome subunit.</text>
</comment>
<dbReference type="EnsemblMetazoa" id="CPIJ000736-RA">
    <property type="protein sequence ID" value="CPIJ000736-PA"/>
    <property type="gene ID" value="CPIJ000736"/>
</dbReference>
<comment type="function">
    <text evidence="13">Required for proper chromosome segregation during mitosis and error-free mitotic progression.</text>
</comment>
<evidence type="ECO:0000256" key="1">
    <source>
        <dbReference type="ARBA" id="ARBA00004090"/>
    </source>
</evidence>
<evidence type="ECO:0000313" key="16">
    <source>
        <dbReference type="EnsemblMetazoa" id="CPIJ000736-PA"/>
    </source>
</evidence>
<accession>B0W0R7</accession>
<reference evidence="15" key="1">
    <citation type="submission" date="2007-03" db="EMBL/GenBank/DDBJ databases">
        <title>Annotation of Culex pipiens quinquefasciatus.</title>
        <authorList>
            <consortium name="The Broad Institute Genome Sequencing Platform"/>
            <person name="Atkinson P.W."/>
            <person name="Hemingway J."/>
            <person name="Christensen B.M."/>
            <person name="Higgs S."/>
            <person name="Kodira C."/>
            <person name="Hannick L."/>
            <person name="Megy K."/>
            <person name="O'Leary S."/>
            <person name="Pearson M."/>
            <person name="Haas B.J."/>
            <person name="Mauceli E."/>
            <person name="Wortman J.R."/>
            <person name="Lee N.H."/>
            <person name="Guigo R."/>
            <person name="Stanke M."/>
            <person name="Alvarado L."/>
            <person name="Amedeo P."/>
            <person name="Antoine C.H."/>
            <person name="Arensburger P."/>
            <person name="Bidwell S.L."/>
            <person name="Crawford M."/>
            <person name="Camaro F."/>
            <person name="Devon K."/>
            <person name="Engels R."/>
            <person name="Hammond M."/>
            <person name="Howarth C."/>
            <person name="Koehrsen M."/>
            <person name="Lawson D."/>
            <person name="Montgomery P."/>
            <person name="Nene V."/>
            <person name="Nusbaum C."/>
            <person name="Puiu D."/>
            <person name="Romero-Severson J."/>
            <person name="Severson D.W."/>
            <person name="Shumway M."/>
            <person name="Sisk P."/>
            <person name="Stolte C."/>
            <person name="Zeng Q."/>
            <person name="Eisenstadt E."/>
            <person name="Fraser-Liggett C."/>
            <person name="Strausberg R."/>
            <person name="Galagan J."/>
            <person name="Birren B."/>
            <person name="Collins F.H."/>
        </authorList>
    </citation>
    <scope>NUCLEOTIDE SEQUENCE [LARGE SCALE GENOMIC DNA]</scope>
    <source>
        <strain evidence="15">JHB</strain>
    </source>
</reference>
<dbReference type="GO" id="GO:0005730">
    <property type="term" value="C:nucleolus"/>
    <property type="evidence" value="ECO:0007669"/>
    <property type="project" value="UniProtKB-SubCell"/>
</dbReference>
<dbReference type="GO" id="GO:0005694">
    <property type="term" value="C:chromosome"/>
    <property type="evidence" value="ECO:0007669"/>
    <property type="project" value="UniProtKB-SubCell"/>
</dbReference>
<dbReference type="HOGENOM" id="CLU_1031556_0_0_1"/>
<dbReference type="PANTHER" id="PTHR13557:SF1">
    <property type="entry name" value="COILED-COIL DOMAIN-CONTAINING PROTEIN 86"/>
    <property type="match status" value="1"/>
</dbReference>
<reference evidence="16" key="2">
    <citation type="submission" date="2020-05" db="UniProtKB">
        <authorList>
            <consortium name="EnsemblMetazoa"/>
        </authorList>
    </citation>
    <scope>IDENTIFICATION</scope>
    <source>
        <strain evidence="16">JHB</strain>
    </source>
</reference>
<evidence type="ECO:0000256" key="4">
    <source>
        <dbReference type="ARBA" id="ARBA00007869"/>
    </source>
</evidence>
<dbReference type="KEGG" id="cqu:CpipJ_CPIJ000736"/>
<feature type="region of interest" description="Disordered" evidence="14">
    <location>
        <begin position="31"/>
        <end position="68"/>
    </location>
</feature>
<dbReference type="VEuPathDB" id="VectorBase:CPIJ000736"/>